<reference evidence="1" key="1">
    <citation type="journal article" date="2010" name="Science">
        <title>Plasticity of animal genome architecture unmasked by rapid evolution of a pelagic tunicate.</title>
        <authorList>
            <person name="Denoeud F."/>
            <person name="Henriet S."/>
            <person name="Mungpakdee S."/>
            <person name="Aury J.M."/>
            <person name="Da Silva C."/>
            <person name="Brinkmann H."/>
            <person name="Mikhaleva J."/>
            <person name="Olsen L.C."/>
            <person name="Jubin C."/>
            <person name="Canestro C."/>
            <person name="Bouquet J.M."/>
            <person name="Danks G."/>
            <person name="Poulain J."/>
            <person name="Campsteijn C."/>
            <person name="Adamski M."/>
            <person name="Cross I."/>
            <person name="Yadetie F."/>
            <person name="Muffato M."/>
            <person name="Louis A."/>
            <person name="Butcher S."/>
            <person name="Tsagkogeorga G."/>
            <person name="Konrad A."/>
            <person name="Singh S."/>
            <person name="Jensen M.F."/>
            <person name="Cong E.H."/>
            <person name="Eikeseth-Otteraa H."/>
            <person name="Noel B."/>
            <person name="Anthouard V."/>
            <person name="Porcel B.M."/>
            <person name="Kachouri-Lafond R."/>
            <person name="Nishino A."/>
            <person name="Ugolini M."/>
            <person name="Chourrout P."/>
            <person name="Nishida H."/>
            <person name="Aasland R."/>
            <person name="Huzurbazar S."/>
            <person name="Westhof E."/>
            <person name="Delsuc F."/>
            <person name="Lehrach H."/>
            <person name="Reinhardt R."/>
            <person name="Weissenbach J."/>
            <person name="Roy S.W."/>
            <person name="Artiguenave F."/>
            <person name="Postlethwait J.H."/>
            <person name="Manak J.R."/>
            <person name="Thompson E.M."/>
            <person name="Jaillon O."/>
            <person name="Du Pasquier L."/>
            <person name="Boudinot P."/>
            <person name="Liberles D.A."/>
            <person name="Volff J.N."/>
            <person name="Philippe H."/>
            <person name="Lenhard B."/>
            <person name="Roest Crollius H."/>
            <person name="Wincker P."/>
            <person name="Chourrout D."/>
        </authorList>
    </citation>
    <scope>NUCLEOTIDE SEQUENCE [LARGE SCALE GENOMIC DNA]</scope>
</reference>
<dbReference type="InParanoid" id="E4WPU9"/>
<name>E4WPU9_OIKDI</name>
<organism evidence="1">
    <name type="scientific">Oikopleura dioica</name>
    <name type="common">Tunicate</name>
    <dbReference type="NCBI Taxonomy" id="34765"/>
    <lineage>
        <taxon>Eukaryota</taxon>
        <taxon>Metazoa</taxon>
        <taxon>Chordata</taxon>
        <taxon>Tunicata</taxon>
        <taxon>Appendicularia</taxon>
        <taxon>Copelata</taxon>
        <taxon>Oikopleuridae</taxon>
        <taxon>Oikopleura</taxon>
    </lineage>
</organism>
<dbReference type="Proteomes" id="UP000001307">
    <property type="component" value="Unassembled WGS sequence"/>
</dbReference>
<proteinExistence type="predicted"/>
<dbReference type="AlphaFoldDB" id="E4WPU9"/>
<evidence type="ECO:0000313" key="2">
    <source>
        <dbReference type="Proteomes" id="UP000001307"/>
    </source>
</evidence>
<dbReference type="EMBL" id="FN653015">
    <property type="protein sequence ID" value="CBY20769.1"/>
    <property type="molecule type" value="Genomic_DNA"/>
</dbReference>
<evidence type="ECO:0000313" key="1">
    <source>
        <dbReference type="EMBL" id="CBY20769.1"/>
    </source>
</evidence>
<keyword evidence="2" id="KW-1185">Reference proteome</keyword>
<gene>
    <name evidence="1" type="ORF">GSOID_T00000773001</name>
</gene>
<sequence>MYPRLPSRSMAPLEELLEGIAGEHAYRKIQKRLSQLHGARGALNNRIDSHVRHRVLQAVKSQQEPLEIVTGHVSTEDNDSEKATSLLRATTSSASVRIPTDSGCCAKQVRKLLKKLTVQRKARRRPLITTFLKTLDVAKTRISHFPLGLFFFIFTSSIATDYTVNNSPRPLLDLKILENKPFAPHVLRYSTCSKNITQKTICQI</sequence>
<protein>
    <submittedName>
        <fullName evidence="1">Uncharacterized protein</fullName>
    </submittedName>
</protein>
<accession>E4WPU9</accession>